<evidence type="ECO:0000256" key="15">
    <source>
        <dbReference type="ARBA" id="ARBA00022833"/>
    </source>
</evidence>
<comment type="subcellular location">
    <subcellularLocation>
        <location evidence="3">Cell membrane</location>
        <topology evidence="3">Lipid-anchor</topology>
        <topology evidence="3">GPI-anchor</topology>
    </subcellularLocation>
    <subcellularLocation>
        <location evidence="2">Membrane</location>
        <topology evidence="2">Single-pass type II membrane protein</topology>
    </subcellularLocation>
</comment>
<dbReference type="PANTHER" id="PTHR11533:SF294">
    <property type="entry name" value="THYROTROPIN-RELEASING HORMONE-DEGRADING ECTOENZYME"/>
    <property type="match status" value="1"/>
</dbReference>
<keyword evidence="8" id="KW-1003">Cell membrane</keyword>
<dbReference type="InterPro" id="IPR034016">
    <property type="entry name" value="M1_APN-typ"/>
</dbReference>
<dbReference type="Proteomes" id="UP001487740">
    <property type="component" value="Unassembled WGS sequence"/>
</dbReference>
<dbReference type="Gene3D" id="2.60.40.1910">
    <property type="match status" value="1"/>
</dbReference>
<keyword evidence="12 23" id="KW-0479">Metal-binding</keyword>
<keyword evidence="9" id="KW-0449">Lipoprotein</keyword>
<evidence type="ECO:0000256" key="26">
    <source>
        <dbReference type="SAM" id="Phobius"/>
    </source>
</evidence>
<evidence type="ECO:0000256" key="17">
    <source>
        <dbReference type="ARBA" id="ARBA00022989"/>
    </source>
</evidence>
<dbReference type="GO" id="GO:0043171">
    <property type="term" value="P:peptide catabolic process"/>
    <property type="evidence" value="ECO:0007669"/>
    <property type="project" value="TreeGrafter"/>
</dbReference>
<keyword evidence="15 23" id="KW-0862">Zinc</keyword>
<dbReference type="GO" id="GO:0008270">
    <property type="term" value="F:zinc ion binding"/>
    <property type="evidence" value="ECO:0007669"/>
    <property type="project" value="InterPro"/>
</dbReference>
<feature type="domain" description="Peptidase M1 membrane alanine aminopeptidase" evidence="27">
    <location>
        <begin position="331"/>
        <end position="556"/>
    </location>
</feature>
<dbReference type="Gene3D" id="1.10.390.10">
    <property type="entry name" value="Neutral Protease Domain 2"/>
    <property type="match status" value="1"/>
</dbReference>
<feature type="binding site" evidence="23">
    <location>
        <position position="426"/>
    </location>
    <ligand>
        <name>Zn(2+)</name>
        <dbReference type="ChEBI" id="CHEBI:29105"/>
        <note>catalytic</note>
    </ligand>
</feature>
<evidence type="ECO:0000256" key="11">
    <source>
        <dbReference type="ARBA" id="ARBA00022692"/>
    </source>
</evidence>
<dbReference type="FunFam" id="1.25.50.20:FF:000001">
    <property type="entry name" value="Aminopeptidase"/>
    <property type="match status" value="1"/>
</dbReference>
<dbReference type="Pfam" id="PF11838">
    <property type="entry name" value="ERAP1_C"/>
    <property type="match status" value="1"/>
</dbReference>
<comment type="caution">
    <text evidence="30">The sequence shown here is derived from an EMBL/GenBank/DDBJ whole genome shotgun (WGS) entry which is preliminary data.</text>
</comment>
<feature type="region of interest" description="Disordered" evidence="25">
    <location>
        <begin position="73"/>
        <end position="98"/>
    </location>
</feature>
<dbReference type="InterPro" id="IPR042097">
    <property type="entry name" value="Aminopeptidase_N-like_N_sf"/>
</dbReference>
<evidence type="ECO:0000256" key="19">
    <source>
        <dbReference type="ARBA" id="ARBA00023136"/>
    </source>
</evidence>
<dbReference type="FunFam" id="1.10.390.10:FF:000001">
    <property type="entry name" value="Aminopeptidase"/>
    <property type="match status" value="1"/>
</dbReference>
<evidence type="ECO:0000256" key="3">
    <source>
        <dbReference type="ARBA" id="ARBA00004609"/>
    </source>
</evidence>
<dbReference type="PANTHER" id="PTHR11533">
    <property type="entry name" value="PROTEASE M1 ZINC METALLOPROTEASE"/>
    <property type="match status" value="1"/>
</dbReference>
<evidence type="ECO:0000256" key="13">
    <source>
        <dbReference type="ARBA" id="ARBA00022729"/>
    </source>
</evidence>
<keyword evidence="14" id="KW-0378">Hydrolase</keyword>
<keyword evidence="21" id="KW-0325">Glycoprotein</keyword>
<evidence type="ECO:0000256" key="14">
    <source>
        <dbReference type="ARBA" id="ARBA00022801"/>
    </source>
</evidence>
<evidence type="ECO:0000256" key="9">
    <source>
        <dbReference type="ARBA" id="ARBA00022622"/>
    </source>
</evidence>
<evidence type="ECO:0000256" key="5">
    <source>
        <dbReference type="ARBA" id="ARBA00012564"/>
    </source>
</evidence>
<dbReference type="FunFam" id="2.60.40.1910:FF:000008">
    <property type="entry name" value="Aminopeptidase"/>
    <property type="match status" value="1"/>
</dbReference>
<feature type="transmembrane region" description="Helical" evidence="26">
    <location>
        <begin position="33"/>
        <end position="53"/>
    </location>
</feature>
<keyword evidence="31" id="KW-1185">Reference proteome</keyword>
<keyword evidence="13" id="KW-0732">Signal</keyword>
<keyword evidence="10" id="KW-0645">Protease</keyword>
<dbReference type="InterPro" id="IPR045357">
    <property type="entry name" value="Aminopeptidase_N-like_N"/>
</dbReference>
<dbReference type="GO" id="GO:0070006">
    <property type="term" value="F:metalloaminopeptidase activity"/>
    <property type="evidence" value="ECO:0007669"/>
    <property type="project" value="TreeGrafter"/>
</dbReference>
<dbReference type="Gene3D" id="1.25.50.20">
    <property type="match status" value="1"/>
</dbReference>
<evidence type="ECO:0000259" key="27">
    <source>
        <dbReference type="Pfam" id="PF01433"/>
    </source>
</evidence>
<evidence type="ECO:0000256" key="25">
    <source>
        <dbReference type="SAM" id="MobiDB-lite"/>
    </source>
</evidence>
<feature type="site" description="Transition state stabilizer" evidence="24">
    <location>
        <position position="489"/>
    </location>
</feature>
<evidence type="ECO:0000256" key="21">
    <source>
        <dbReference type="ARBA" id="ARBA00023180"/>
    </source>
</evidence>
<evidence type="ECO:0000256" key="1">
    <source>
        <dbReference type="ARBA" id="ARBA00000098"/>
    </source>
</evidence>
<feature type="compositionally biased region" description="Low complexity" evidence="25">
    <location>
        <begin position="82"/>
        <end position="91"/>
    </location>
</feature>
<gene>
    <name evidence="30" type="ORF">O3P69_001309</name>
</gene>
<evidence type="ECO:0000256" key="23">
    <source>
        <dbReference type="PIRSR" id="PIRSR634016-3"/>
    </source>
</evidence>
<reference evidence="30 31" key="1">
    <citation type="submission" date="2023-03" db="EMBL/GenBank/DDBJ databases">
        <title>High-quality genome of Scylla paramamosain provides insights in environmental adaptation.</title>
        <authorList>
            <person name="Zhang L."/>
        </authorList>
    </citation>
    <scope>NUCLEOTIDE SEQUENCE [LARGE SCALE GENOMIC DNA]</scope>
    <source>
        <strain evidence="30">LZ_2023a</strain>
        <tissue evidence="30">Muscle</tissue>
    </source>
</reference>
<dbReference type="InterPro" id="IPR027268">
    <property type="entry name" value="Peptidase_M4/M1_CTD_sf"/>
</dbReference>
<dbReference type="CDD" id="cd09601">
    <property type="entry name" value="M1_APN-Q_like"/>
    <property type="match status" value="1"/>
</dbReference>
<dbReference type="InterPro" id="IPR001930">
    <property type="entry name" value="Peptidase_M1"/>
</dbReference>
<evidence type="ECO:0000259" key="29">
    <source>
        <dbReference type="Pfam" id="PF17900"/>
    </source>
</evidence>
<evidence type="ECO:0000256" key="10">
    <source>
        <dbReference type="ARBA" id="ARBA00022670"/>
    </source>
</evidence>
<dbReference type="FunFam" id="2.60.40.1730:FF:000012">
    <property type="entry name" value="Aminopeptidase N"/>
    <property type="match status" value="1"/>
</dbReference>
<evidence type="ECO:0000259" key="28">
    <source>
        <dbReference type="Pfam" id="PF11838"/>
    </source>
</evidence>
<accession>A0AAW0UQU9</accession>
<evidence type="ECO:0000256" key="18">
    <source>
        <dbReference type="ARBA" id="ARBA00023049"/>
    </source>
</evidence>
<protein>
    <recommendedName>
        <fullName evidence="6">Aminopeptidase N</fullName>
        <ecNumber evidence="5">3.4.11.2</ecNumber>
    </recommendedName>
</protein>
<dbReference type="EMBL" id="JARAKH010000008">
    <property type="protein sequence ID" value="KAK8402125.1"/>
    <property type="molecule type" value="Genomic_DNA"/>
</dbReference>
<dbReference type="GO" id="GO:0005886">
    <property type="term" value="C:plasma membrane"/>
    <property type="evidence" value="ECO:0007669"/>
    <property type="project" value="UniProtKB-SubCell"/>
</dbReference>
<evidence type="ECO:0000256" key="20">
    <source>
        <dbReference type="ARBA" id="ARBA00023157"/>
    </source>
</evidence>
<sequence>MVSHVGESREVLTEMSSSAATSGRILRVSRRTVMILGGVFLCAAAAVGTLAYVRANSHDAAPTSENLPSIHAEALKSPPSSPLVSVPSSRSTKGSRTRLPTSLKPLHYTVKLQPFVDGNFSITGSVYVEFLVEEATSNVTLNIFDIITHNETVKVAASDDPLTSLAITEHLYDHETETYTAKLEEPLVEGISYFLTMEFEGYLNDKLRGFYRSSYSDDNKNTRYLAVSQFEPADAHLAFPCFDEPSLKATFDVHLAREESRSSISNMPLKETVPVEGQPGWVWDVFETSVRMSTYLVAFVVSDFSFVQSDANDHVHFRVWARDQAISQTDYAVATGPSILTIYEDYFDVPFPLPKQDMIALPDFSAGAMENWGLITYRERLLLLDPHDFAASNMDDVARVIAHELAHQWFGNLVTLKWWNDLWLNEGFATFVSYIGTNHLEPEWKTMERFVTEEMQGVMALDSLESSHPISVTVDSASQVNELFDGISYSKGASIIRMMMFFLKEENFKKGIHNYLVDKQYDNAEQDDLWLFLTQAVAGMDLLPPETTVKTIMDTWTLQMGFPVIKVERAADGTSATVTQNRFLLVKNANSTDEHDYRWWVPLTYTSEDNPDFLTTHPSAWMADTDKQVTVSSLPASDKWVIFNVQESGYYKVNYDDNNWQLLTAQLEKDHTPIHLLNRAQLIDDALDLARASELKYDTALSLISYLRHEEEYIPWEAALSNLGYVEQMFTRQGGYGDLRAYMLSLLEPLYTLVGGFEEHQDDPQLLHYTRSLALSWTCKLGYKDCVDNSVSLYQAWMASDGNTSAVSPNVRNTVYCTGIAEGGEEAWNFAWEQYLTTNVASQKDMLLSALGCAKEVWLLSRYLDTAFTEGAGIRRQDASTVFRAVAKNDIGRDLAWNYLRDRWDFLSDYFGSFTTLGDLVLAVSDEFNTREELNQSTTVFTHGKVNICRCRHGVCVGCLSDGTQRFAWIMLHHHQAPPSPEPNPRCTSAQDRRRVCGAALLRDLRALIRIV</sequence>
<evidence type="ECO:0000256" key="7">
    <source>
        <dbReference type="ARBA" id="ARBA00022438"/>
    </source>
</evidence>
<dbReference type="GO" id="GO:0005615">
    <property type="term" value="C:extracellular space"/>
    <property type="evidence" value="ECO:0007669"/>
    <property type="project" value="TreeGrafter"/>
</dbReference>
<dbReference type="GO" id="GO:0005737">
    <property type="term" value="C:cytoplasm"/>
    <property type="evidence" value="ECO:0007669"/>
    <property type="project" value="TreeGrafter"/>
</dbReference>
<dbReference type="InterPro" id="IPR050344">
    <property type="entry name" value="Peptidase_M1_aminopeptidases"/>
</dbReference>
<keyword evidence="9" id="KW-0336">GPI-anchor</keyword>
<dbReference type="GO" id="GO:0042277">
    <property type="term" value="F:peptide binding"/>
    <property type="evidence" value="ECO:0007669"/>
    <property type="project" value="TreeGrafter"/>
</dbReference>
<keyword evidence="17 26" id="KW-1133">Transmembrane helix</keyword>
<keyword evidence="18" id="KW-0482">Metalloprotease</keyword>
<evidence type="ECO:0000256" key="12">
    <source>
        <dbReference type="ARBA" id="ARBA00022723"/>
    </source>
</evidence>
<keyword evidence="16" id="KW-0735">Signal-anchor</keyword>
<proteinExistence type="inferred from homology"/>
<dbReference type="GO" id="GO:0098552">
    <property type="term" value="C:side of membrane"/>
    <property type="evidence" value="ECO:0007669"/>
    <property type="project" value="UniProtKB-KW"/>
</dbReference>
<evidence type="ECO:0000256" key="22">
    <source>
        <dbReference type="PIRSR" id="PIRSR634016-1"/>
    </source>
</evidence>
<comment type="catalytic activity">
    <reaction evidence="1">
        <text>Release of an N-terminal amino acid, Xaa-|-Yaa- from a peptide, amide or arylamide. Xaa is preferably Ala, but may be most amino acids including Pro (slow action). When a terminal hydrophobic residue is followed by a prolyl residue, the two may be released as an intact Xaa-Pro dipeptide.</text>
        <dbReference type="EC" id="3.4.11.2"/>
    </reaction>
</comment>
<name>A0AAW0UQU9_SCYPA</name>
<dbReference type="AlphaFoldDB" id="A0AAW0UQU9"/>
<comment type="cofactor">
    <cofactor evidence="23">
        <name>Zn(2+)</name>
        <dbReference type="ChEBI" id="CHEBI:29105"/>
    </cofactor>
    <text evidence="23">Binds 1 zinc ion per subunit.</text>
</comment>
<dbReference type="SUPFAM" id="SSF55486">
    <property type="entry name" value="Metalloproteases ('zincins'), catalytic domain"/>
    <property type="match status" value="1"/>
</dbReference>
<comment type="similarity">
    <text evidence="4">Belongs to the peptidase M1 family.</text>
</comment>
<dbReference type="SUPFAM" id="SSF63737">
    <property type="entry name" value="Leukotriene A4 hydrolase N-terminal domain"/>
    <property type="match status" value="1"/>
</dbReference>
<keyword evidence="19 26" id="KW-0472">Membrane</keyword>
<evidence type="ECO:0000256" key="6">
    <source>
        <dbReference type="ARBA" id="ARBA00015611"/>
    </source>
</evidence>
<feature type="binding site" evidence="23">
    <location>
        <position position="403"/>
    </location>
    <ligand>
        <name>Zn(2+)</name>
        <dbReference type="ChEBI" id="CHEBI:29105"/>
        <note>catalytic</note>
    </ligand>
</feature>
<dbReference type="Gene3D" id="2.60.40.1730">
    <property type="entry name" value="tricorn interacting facor f3 domain"/>
    <property type="match status" value="1"/>
</dbReference>
<evidence type="ECO:0000256" key="8">
    <source>
        <dbReference type="ARBA" id="ARBA00022475"/>
    </source>
</evidence>
<dbReference type="InterPro" id="IPR014782">
    <property type="entry name" value="Peptidase_M1_dom"/>
</dbReference>
<evidence type="ECO:0000313" key="30">
    <source>
        <dbReference type="EMBL" id="KAK8402125.1"/>
    </source>
</evidence>
<feature type="binding site" evidence="23">
    <location>
        <position position="407"/>
    </location>
    <ligand>
        <name>Zn(2+)</name>
        <dbReference type="ChEBI" id="CHEBI:29105"/>
        <note>catalytic</note>
    </ligand>
</feature>
<dbReference type="InterPro" id="IPR024571">
    <property type="entry name" value="ERAP1-like_C_dom"/>
</dbReference>
<dbReference type="Pfam" id="PF01433">
    <property type="entry name" value="Peptidase_M1"/>
    <property type="match status" value="1"/>
</dbReference>
<dbReference type="PRINTS" id="PR00756">
    <property type="entry name" value="ALADIPTASE"/>
</dbReference>
<evidence type="ECO:0000256" key="16">
    <source>
        <dbReference type="ARBA" id="ARBA00022968"/>
    </source>
</evidence>
<feature type="domain" description="Aminopeptidase N-like N-terminal" evidence="29">
    <location>
        <begin position="104"/>
        <end position="296"/>
    </location>
</feature>
<dbReference type="GO" id="GO:0016285">
    <property type="term" value="F:alanyl aminopeptidase activity"/>
    <property type="evidence" value="ECO:0007669"/>
    <property type="project" value="UniProtKB-EC"/>
</dbReference>
<feature type="domain" description="ERAP1-like C-terminal" evidence="28">
    <location>
        <begin position="640"/>
        <end position="942"/>
    </location>
</feature>
<keyword evidence="20" id="KW-1015">Disulfide bond</keyword>
<evidence type="ECO:0000313" key="31">
    <source>
        <dbReference type="Proteomes" id="UP001487740"/>
    </source>
</evidence>
<feature type="active site" description="Proton acceptor" evidence="22">
    <location>
        <position position="404"/>
    </location>
</feature>
<evidence type="ECO:0000256" key="2">
    <source>
        <dbReference type="ARBA" id="ARBA00004606"/>
    </source>
</evidence>
<organism evidence="30 31">
    <name type="scientific">Scylla paramamosain</name>
    <name type="common">Mud crab</name>
    <dbReference type="NCBI Taxonomy" id="85552"/>
    <lineage>
        <taxon>Eukaryota</taxon>
        <taxon>Metazoa</taxon>
        <taxon>Ecdysozoa</taxon>
        <taxon>Arthropoda</taxon>
        <taxon>Crustacea</taxon>
        <taxon>Multicrustacea</taxon>
        <taxon>Malacostraca</taxon>
        <taxon>Eumalacostraca</taxon>
        <taxon>Eucarida</taxon>
        <taxon>Decapoda</taxon>
        <taxon>Pleocyemata</taxon>
        <taxon>Brachyura</taxon>
        <taxon>Eubrachyura</taxon>
        <taxon>Portunoidea</taxon>
        <taxon>Portunidae</taxon>
        <taxon>Portuninae</taxon>
        <taxon>Scylla</taxon>
    </lineage>
</organism>
<evidence type="ECO:0000256" key="24">
    <source>
        <dbReference type="PIRSR" id="PIRSR634016-4"/>
    </source>
</evidence>
<dbReference type="EC" id="3.4.11.2" evidence="5"/>
<dbReference type="Pfam" id="PF17900">
    <property type="entry name" value="Peptidase_M1_N"/>
    <property type="match status" value="1"/>
</dbReference>
<evidence type="ECO:0000256" key="4">
    <source>
        <dbReference type="ARBA" id="ARBA00010136"/>
    </source>
</evidence>
<keyword evidence="11 26" id="KW-0812">Transmembrane</keyword>
<keyword evidence="7" id="KW-0031">Aminopeptidase</keyword>
<dbReference type="GO" id="GO:0006508">
    <property type="term" value="P:proteolysis"/>
    <property type="evidence" value="ECO:0007669"/>
    <property type="project" value="UniProtKB-KW"/>
</dbReference>